<feature type="compositionally biased region" description="Low complexity" evidence="1">
    <location>
        <begin position="245"/>
        <end position="255"/>
    </location>
</feature>
<accession>A0AAE1HJB1</accession>
<dbReference type="Gene3D" id="3.30.710.10">
    <property type="entry name" value="Potassium Channel Kv1.1, Chain A"/>
    <property type="match status" value="1"/>
</dbReference>
<gene>
    <name evidence="3" type="ORF">KUF71_011732</name>
</gene>
<protein>
    <submittedName>
        <fullName evidence="3">BTB/POZ domain-containing protein 6</fullName>
    </submittedName>
</protein>
<dbReference type="InterPro" id="IPR011333">
    <property type="entry name" value="SKP1/BTB/POZ_sf"/>
</dbReference>
<dbReference type="EMBL" id="JAHWGI010001079">
    <property type="protein sequence ID" value="KAK3922258.1"/>
    <property type="molecule type" value="Genomic_DNA"/>
</dbReference>
<dbReference type="SMART" id="SM00225">
    <property type="entry name" value="BTB"/>
    <property type="match status" value="1"/>
</dbReference>
<reference evidence="3" key="1">
    <citation type="submission" date="2021-07" db="EMBL/GenBank/DDBJ databases">
        <authorList>
            <person name="Catto M.A."/>
            <person name="Jacobson A."/>
            <person name="Kennedy G."/>
            <person name="Labadie P."/>
            <person name="Hunt B.G."/>
            <person name="Srinivasan R."/>
        </authorList>
    </citation>
    <scope>NUCLEOTIDE SEQUENCE</scope>
    <source>
        <strain evidence="3">PL_HMW_Pooled</strain>
        <tissue evidence="3">Head</tissue>
    </source>
</reference>
<reference evidence="3" key="2">
    <citation type="journal article" date="2023" name="BMC Genomics">
        <title>Pest status, molecular evolution, and epigenetic factors derived from the genome assembly of Frankliniella fusca, a thysanopteran phytovirus vector.</title>
        <authorList>
            <person name="Catto M.A."/>
            <person name="Labadie P.E."/>
            <person name="Jacobson A.L."/>
            <person name="Kennedy G.G."/>
            <person name="Srinivasan R."/>
            <person name="Hunt B.G."/>
        </authorList>
    </citation>
    <scope>NUCLEOTIDE SEQUENCE</scope>
    <source>
        <strain evidence="3">PL_HMW_Pooled</strain>
    </source>
</reference>
<evidence type="ECO:0000313" key="3">
    <source>
        <dbReference type="EMBL" id="KAK3922258.1"/>
    </source>
</evidence>
<dbReference type="Pfam" id="PF00651">
    <property type="entry name" value="BTB"/>
    <property type="match status" value="1"/>
</dbReference>
<dbReference type="Proteomes" id="UP001219518">
    <property type="component" value="Unassembled WGS sequence"/>
</dbReference>
<dbReference type="GO" id="GO:0005829">
    <property type="term" value="C:cytosol"/>
    <property type="evidence" value="ECO:0007669"/>
    <property type="project" value="TreeGrafter"/>
</dbReference>
<evidence type="ECO:0000313" key="4">
    <source>
        <dbReference type="Proteomes" id="UP001219518"/>
    </source>
</evidence>
<dbReference type="Pfam" id="PF07707">
    <property type="entry name" value="BACK"/>
    <property type="match status" value="1"/>
</dbReference>
<keyword evidence="4" id="KW-1185">Reference proteome</keyword>
<evidence type="ECO:0000259" key="2">
    <source>
        <dbReference type="PROSITE" id="PS50097"/>
    </source>
</evidence>
<dbReference type="AlphaFoldDB" id="A0AAE1HJB1"/>
<dbReference type="PANTHER" id="PTHR45774:SF4">
    <property type="entry name" value="AXUNDEAD, ISOFORM F"/>
    <property type="match status" value="1"/>
</dbReference>
<dbReference type="InterPro" id="IPR011705">
    <property type="entry name" value="BACK"/>
</dbReference>
<proteinExistence type="predicted"/>
<dbReference type="SUPFAM" id="SSF54695">
    <property type="entry name" value="POZ domain"/>
    <property type="match status" value="1"/>
</dbReference>
<feature type="non-terminal residue" evidence="3">
    <location>
        <position position="540"/>
    </location>
</feature>
<name>A0AAE1HJB1_9NEOP</name>
<feature type="compositionally biased region" description="Polar residues" evidence="1">
    <location>
        <begin position="256"/>
        <end position="265"/>
    </location>
</feature>
<dbReference type="InterPro" id="IPR000210">
    <property type="entry name" value="BTB/POZ_dom"/>
</dbReference>
<dbReference type="PANTHER" id="PTHR45774">
    <property type="entry name" value="BTB/POZ DOMAIN-CONTAINING"/>
    <property type="match status" value="1"/>
</dbReference>
<dbReference type="GO" id="GO:0022008">
    <property type="term" value="P:neurogenesis"/>
    <property type="evidence" value="ECO:0007669"/>
    <property type="project" value="TreeGrafter"/>
</dbReference>
<dbReference type="Gene3D" id="1.25.40.420">
    <property type="match status" value="1"/>
</dbReference>
<organism evidence="3 4">
    <name type="scientific">Frankliniella fusca</name>
    <dbReference type="NCBI Taxonomy" id="407009"/>
    <lineage>
        <taxon>Eukaryota</taxon>
        <taxon>Metazoa</taxon>
        <taxon>Ecdysozoa</taxon>
        <taxon>Arthropoda</taxon>
        <taxon>Hexapoda</taxon>
        <taxon>Insecta</taxon>
        <taxon>Pterygota</taxon>
        <taxon>Neoptera</taxon>
        <taxon>Paraneoptera</taxon>
        <taxon>Thysanoptera</taxon>
        <taxon>Terebrantia</taxon>
        <taxon>Thripoidea</taxon>
        <taxon>Thripidae</taxon>
        <taxon>Frankliniella</taxon>
    </lineage>
</organism>
<comment type="caution">
    <text evidence="3">The sequence shown here is derived from an EMBL/GenBank/DDBJ whole genome shotgun (WGS) entry which is preliminary data.</text>
</comment>
<feature type="domain" description="BTB" evidence="2">
    <location>
        <begin position="74"/>
        <end position="145"/>
    </location>
</feature>
<evidence type="ECO:0000256" key="1">
    <source>
        <dbReference type="SAM" id="MobiDB-lite"/>
    </source>
</evidence>
<dbReference type="PROSITE" id="PS50097">
    <property type="entry name" value="BTB"/>
    <property type="match status" value="1"/>
</dbReference>
<feature type="region of interest" description="Disordered" evidence="1">
    <location>
        <begin position="202"/>
        <end position="288"/>
    </location>
</feature>
<sequence>APRGHLEGQGALVVTTAPSEELAGLRPFTYDASKGTGPWGPWGPRYPAGHGEAWDCATPKVDDNVLLLDNEAESDVEFVVGPDGDTWRIPGHRDVLSASSPVFKAMLNGPLAPPHQAKVRVDDIDGRAFYQLLRVLYGAAPEIRSEQTCLLTMHAANKYLCTRLFLHCVETADSFLRPANVLRVMQAIRFFLPDDLDVDQAFTPSAPPFEESSDGEHGGTTSEAATAPCTPLLEASWEKPPQPQVQPQSQSQRPSLVSTSPTAATRQVGGGCGQEVNPGPAPVADKDFPDPSVEANMGWYCGALYWNCLQFVDAYIDDVFECECVEELHHDDLVTLLRRGSLHVRREARLFSALVRWADRDCKRRGEQSCADNKRRALGEALYLVRYLRMSMVELLAGPIKSGLLDSHETAWILGLAVGNAQPGTQPPDSLRPFAHLLDAPRPAPRPCFIHLSMRSKVQNSVCTTEESTMTDWRFPVDMSEAEVKMQVKALKQIAKMQKKEEKRLRRLQGRAGDQDSSCSKCSSGCFAEVFFSVLACIFD</sequence>